<dbReference type="InterPro" id="IPR004435">
    <property type="entry name" value="MobB_dom"/>
</dbReference>
<name>A0A031WGK8_CLODI</name>
<dbReference type="GeneID" id="66353517"/>
<dbReference type="EMBL" id="DAEPXK010000007">
    <property type="protein sequence ID" value="HBH1541473.1"/>
    <property type="molecule type" value="Genomic_DNA"/>
</dbReference>
<dbReference type="NCBIfam" id="TIGR00176">
    <property type="entry name" value="mobB"/>
    <property type="match status" value="1"/>
</dbReference>
<reference evidence="2" key="1">
    <citation type="submission" date="2014-07" db="EMBL/GenBank/DDBJ databases">
        <authorList>
            <person name="Monot Marc"/>
        </authorList>
    </citation>
    <scope>NUCLEOTIDE SEQUENCE</scope>
    <source>
        <strain evidence="2">7032989</strain>
    </source>
</reference>
<dbReference type="GO" id="GO:0005525">
    <property type="term" value="F:GTP binding"/>
    <property type="evidence" value="ECO:0007669"/>
    <property type="project" value="InterPro"/>
</dbReference>
<dbReference type="AlphaFoldDB" id="A0A031WGK8"/>
<dbReference type="Pfam" id="PF03205">
    <property type="entry name" value="MobB"/>
    <property type="match status" value="1"/>
</dbReference>
<dbReference type="RefSeq" id="WP_003438013.1">
    <property type="nucleotide sequence ID" value="NZ_AP025558.1"/>
</dbReference>
<dbReference type="Gene3D" id="3.40.50.300">
    <property type="entry name" value="P-loop containing nucleotide triphosphate hydrolases"/>
    <property type="match status" value="1"/>
</dbReference>
<dbReference type="GO" id="GO:0006777">
    <property type="term" value="P:Mo-molybdopterin cofactor biosynthetic process"/>
    <property type="evidence" value="ECO:0007669"/>
    <property type="project" value="InterPro"/>
</dbReference>
<dbReference type="PANTHER" id="PTHR40072">
    <property type="entry name" value="MOLYBDOPTERIN-GUANINE DINUCLEOTIDE BIOSYNTHESIS ADAPTER PROTEIN-RELATED"/>
    <property type="match status" value="1"/>
</dbReference>
<reference evidence="3" key="3">
    <citation type="submission" date="2021-06" db="EMBL/GenBank/DDBJ databases">
        <authorList>
            <consortium name="NCBI Pathogen Detection Project"/>
        </authorList>
    </citation>
    <scope>NUCLEOTIDE SEQUENCE</scope>
    <source>
        <strain evidence="4">Clostridioides</strain>
        <strain evidence="3">HN1000</strain>
    </source>
</reference>
<dbReference type="Proteomes" id="UP000879542">
    <property type="component" value="Unassembled WGS sequence"/>
</dbReference>
<evidence type="ECO:0000313" key="4">
    <source>
        <dbReference type="EMBL" id="HBH2619012.1"/>
    </source>
</evidence>
<dbReference type="SUPFAM" id="SSF52540">
    <property type="entry name" value="P-loop containing nucleoside triphosphate hydrolases"/>
    <property type="match status" value="1"/>
</dbReference>
<protein>
    <submittedName>
        <fullName evidence="2">Molybdopterin-guanine dinucleotide biosynthesis protein B</fullName>
    </submittedName>
</protein>
<accession>A0A031WGK8</accession>
<dbReference type="InterPro" id="IPR052539">
    <property type="entry name" value="MGD_biosynthesis_adapter"/>
</dbReference>
<dbReference type="CDD" id="cd03116">
    <property type="entry name" value="MobB"/>
    <property type="match status" value="1"/>
</dbReference>
<dbReference type="Proteomes" id="UP000878956">
    <property type="component" value="Unassembled WGS sequence"/>
</dbReference>
<proteinExistence type="predicted"/>
<dbReference type="EMBL" id="LK933127">
    <property type="protein sequence ID" value="CDT36536.1"/>
    <property type="molecule type" value="Genomic_DNA"/>
</dbReference>
<dbReference type="EMBL" id="DAEQIJ010000002">
    <property type="protein sequence ID" value="HBH2619012.1"/>
    <property type="molecule type" value="Genomic_DNA"/>
</dbReference>
<evidence type="ECO:0000259" key="1">
    <source>
        <dbReference type="Pfam" id="PF03205"/>
    </source>
</evidence>
<organism evidence="2">
    <name type="scientific">Clostridioides difficile</name>
    <name type="common">Peptoclostridium difficile</name>
    <dbReference type="NCBI Taxonomy" id="1496"/>
    <lineage>
        <taxon>Bacteria</taxon>
        <taxon>Bacillati</taxon>
        <taxon>Bacillota</taxon>
        <taxon>Clostridia</taxon>
        <taxon>Peptostreptococcales</taxon>
        <taxon>Peptostreptococcaceae</taxon>
        <taxon>Clostridioides</taxon>
    </lineage>
</organism>
<gene>
    <name evidence="2" type="primary">mobB</name>
    <name evidence="2" type="ORF">BN1095_450012</name>
    <name evidence="3" type="ORF">KRM00_000933</name>
    <name evidence="4" type="ORF">KRQ00_000741</name>
</gene>
<evidence type="ECO:0000313" key="3">
    <source>
        <dbReference type="EMBL" id="HBH1541473.1"/>
    </source>
</evidence>
<dbReference type="InterPro" id="IPR027417">
    <property type="entry name" value="P-loop_NTPase"/>
</dbReference>
<sequence>MLLLDSFMKGHNFMYNILSVVSYSGVGKTTLIEGIIKELNKKGYRVGVIKHTCHDFDMDEEGKDTYKHRKSGARKVCIISDKRVAYIEELKEKNPLYKMIQLYEDMDLIIIEGYKNYRFKRLEVTRKGKYEDILSNKSDLIGIVSDIEYKLNIEQFNLNDYKNISKYIESCIKNEILSISNVEIKNILKE</sequence>
<feature type="domain" description="Molybdopterin-guanine dinucleotide biosynthesis protein B (MobB)" evidence="1">
    <location>
        <begin position="17"/>
        <end position="146"/>
    </location>
</feature>
<reference evidence="3" key="2">
    <citation type="journal article" date="2018" name="Genome Biol.">
        <title>SKESA: strategic k-mer extension for scrupulous assemblies.</title>
        <authorList>
            <person name="Souvorov A."/>
            <person name="Agarwala R."/>
            <person name="Lipman D.J."/>
        </authorList>
    </citation>
    <scope>NUCLEOTIDE SEQUENCE</scope>
    <source>
        <strain evidence="4">Clostridioides</strain>
        <strain evidence="3">HN1000</strain>
    </source>
</reference>
<evidence type="ECO:0000313" key="2">
    <source>
        <dbReference type="EMBL" id="CDT36536.1"/>
    </source>
</evidence>
<dbReference type="PANTHER" id="PTHR40072:SF1">
    <property type="entry name" value="MOLYBDOPTERIN-GUANINE DINUCLEOTIDE BIOSYNTHESIS ADAPTER PROTEIN"/>
    <property type="match status" value="1"/>
</dbReference>